<feature type="chain" id="PRO_5039544714" evidence="2">
    <location>
        <begin position="21"/>
        <end position="318"/>
    </location>
</feature>
<feature type="domain" description="SLH" evidence="3">
    <location>
        <begin position="33"/>
        <end position="96"/>
    </location>
</feature>
<evidence type="ECO:0000256" key="2">
    <source>
        <dbReference type="SAM" id="SignalP"/>
    </source>
</evidence>
<protein>
    <submittedName>
        <fullName evidence="4">S-layer homology domain-containing protein</fullName>
    </submittedName>
</protein>
<dbReference type="PANTHER" id="PTHR43308">
    <property type="entry name" value="OUTER MEMBRANE PROTEIN ALPHA-RELATED"/>
    <property type="match status" value="1"/>
</dbReference>
<organism evidence="4 5">
    <name type="scientific">Candidatus Flavonifractor merdipullorum</name>
    <dbReference type="NCBI Taxonomy" id="2838590"/>
    <lineage>
        <taxon>Bacteria</taxon>
        <taxon>Bacillati</taxon>
        <taxon>Bacillota</taxon>
        <taxon>Clostridia</taxon>
        <taxon>Eubacteriales</taxon>
        <taxon>Oscillospiraceae</taxon>
        <taxon>Flavonifractor</taxon>
    </lineage>
</organism>
<evidence type="ECO:0000259" key="3">
    <source>
        <dbReference type="PROSITE" id="PS51272"/>
    </source>
</evidence>
<reference evidence="4" key="2">
    <citation type="submission" date="2021-04" db="EMBL/GenBank/DDBJ databases">
        <authorList>
            <person name="Gilroy R."/>
        </authorList>
    </citation>
    <scope>NUCLEOTIDE SEQUENCE</scope>
    <source>
        <strain evidence="4">ChiGjej6B6-1540</strain>
    </source>
</reference>
<dbReference type="EMBL" id="DXGA01000004">
    <property type="protein sequence ID" value="HIW92927.1"/>
    <property type="molecule type" value="Genomic_DNA"/>
</dbReference>
<accession>A0A9D1RSF2</accession>
<dbReference type="Pfam" id="PF00395">
    <property type="entry name" value="SLH"/>
    <property type="match status" value="2"/>
</dbReference>
<dbReference type="Proteomes" id="UP000824192">
    <property type="component" value="Unassembled WGS sequence"/>
</dbReference>
<feature type="signal peptide" evidence="2">
    <location>
        <begin position="1"/>
        <end position="20"/>
    </location>
</feature>
<dbReference type="AlphaFoldDB" id="A0A9D1RSF2"/>
<evidence type="ECO:0000313" key="5">
    <source>
        <dbReference type="Proteomes" id="UP000824192"/>
    </source>
</evidence>
<feature type="domain" description="SLH" evidence="3">
    <location>
        <begin position="251"/>
        <end position="315"/>
    </location>
</feature>
<evidence type="ECO:0000313" key="4">
    <source>
        <dbReference type="EMBL" id="HIW92927.1"/>
    </source>
</evidence>
<keyword evidence="2" id="KW-0732">Signal</keyword>
<dbReference type="PROSITE" id="PS51272">
    <property type="entry name" value="SLH"/>
    <property type="match status" value="2"/>
</dbReference>
<keyword evidence="1" id="KW-0677">Repeat</keyword>
<sequence length="318" mass="34750">MKRLFTLVLTGSLLITPALAADRAETSFPAVREPVSFSDVAQDRWYADAAGLCYETGLMNGTGDGTFSPDAMVTTAEAATLAARIHHILNGGDGVLPEAPADWGQITVTREDGVTLSLYSSASTGFWVNDREINSLYLTVDDSWKAYDGQTVTLEMNGSTYSGTFRYVLGAYGLTPAFQLGQVSQETYDQYYEDLWTALAWPAPGVWYRNTACYLDTVLDTDELGRLTDTATRLTFAKALKLVSGDLLEPINDITTFPDCEDDWKDTVLPLYQAGILSGVDASGAFRPNDQLSRAEMAAMAARLIRPELRLHFSLENG</sequence>
<reference evidence="4" key="1">
    <citation type="journal article" date="2021" name="PeerJ">
        <title>Extensive microbial diversity within the chicken gut microbiome revealed by metagenomics and culture.</title>
        <authorList>
            <person name="Gilroy R."/>
            <person name="Ravi A."/>
            <person name="Getino M."/>
            <person name="Pursley I."/>
            <person name="Horton D.L."/>
            <person name="Alikhan N.F."/>
            <person name="Baker D."/>
            <person name="Gharbi K."/>
            <person name="Hall N."/>
            <person name="Watson M."/>
            <person name="Adriaenssens E.M."/>
            <person name="Foster-Nyarko E."/>
            <person name="Jarju S."/>
            <person name="Secka A."/>
            <person name="Antonio M."/>
            <person name="Oren A."/>
            <person name="Chaudhuri R.R."/>
            <person name="La Ragione R."/>
            <person name="Hildebrand F."/>
            <person name="Pallen M.J."/>
        </authorList>
    </citation>
    <scope>NUCLEOTIDE SEQUENCE</scope>
    <source>
        <strain evidence="4">ChiGjej6B6-1540</strain>
    </source>
</reference>
<proteinExistence type="predicted"/>
<gene>
    <name evidence="4" type="ORF">H9868_00125</name>
</gene>
<comment type="caution">
    <text evidence="4">The sequence shown here is derived from an EMBL/GenBank/DDBJ whole genome shotgun (WGS) entry which is preliminary data.</text>
</comment>
<dbReference type="InterPro" id="IPR051465">
    <property type="entry name" value="Cell_Envelope_Struct_Comp"/>
</dbReference>
<dbReference type="InterPro" id="IPR001119">
    <property type="entry name" value="SLH_dom"/>
</dbReference>
<dbReference type="PANTHER" id="PTHR43308:SF5">
    <property type="entry name" value="S-LAYER PROTEIN _ PEPTIDOGLYCAN ENDO-BETA-N-ACETYLGLUCOSAMINIDASE"/>
    <property type="match status" value="1"/>
</dbReference>
<evidence type="ECO:0000256" key="1">
    <source>
        <dbReference type="ARBA" id="ARBA00022737"/>
    </source>
</evidence>
<name>A0A9D1RSF2_9FIRM</name>